<dbReference type="Proteomes" id="UP000248817">
    <property type="component" value="Unassembled WGS sequence"/>
</dbReference>
<evidence type="ECO:0000313" key="2">
    <source>
        <dbReference type="EMBL" id="PYI34931.1"/>
    </source>
</evidence>
<feature type="domain" description="F-box" evidence="1">
    <location>
        <begin position="1"/>
        <end position="33"/>
    </location>
</feature>
<dbReference type="InterPro" id="IPR001810">
    <property type="entry name" value="F-box_dom"/>
</dbReference>
<accession>A0A2V5IFQ2</accession>
<reference evidence="2 3" key="1">
    <citation type="submission" date="2018-02" db="EMBL/GenBank/DDBJ databases">
        <title>The genomes of Aspergillus section Nigri reveals drivers in fungal speciation.</title>
        <authorList>
            <consortium name="DOE Joint Genome Institute"/>
            <person name="Vesth T.C."/>
            <person name="Nybo J."/>
            <person name="Theobald S."/>
            <person name="Brandl J."/>
            <person name="Frisvad J.C."/>
            <person name="Nielsen K.F."/>
            <person name="Lyhne E.K."/>
            <person name="Kogle M.E."/>
            <person name="Kuo A."/>
            <person name="Riley R."/>
            <person name="Clum A."/>
            <person name="Nolan M."/>
            <person name="Lipzen A."/>
            <person name="Salamov A."/>
            <person name="Henrissat B."/>
            <person name="Wiebenga A."/>
            <person name="De vries R.P."/>
            <person name="Grigoriev I.V."/>
            <person name="Mortensen U.H."/>
            <person name="Andersen M.R."/>
            <person name="Baker S.E."/>
        </authorList>
    </citation>
    <scope>NUCLEOTIDE SEQUENCE [LARGE SCALE GENOMIC DNA]</scope>
    <source>
        <strain evidence="2 3">CBS 114.80</strain>
    </source>
</reference>
<evidence type="ECO:0000313" key="3">
    <source>
        <dbReference type="Proteomes" id="UP000248817"/>
    </source>
</evidence>
<organism evidence="2 3">
    <name type="scientific">Aspergillus indologenus CBS 114.80</name>
    <dbReference type="NCBI Taxonomy" id="1450541"/>
    <lineage>
        <taxon>Eukaryota</taxon>
        <taxon>Fungi</taxon>
        <taxon>Dikarya</taxon>
        <taxon>Ascomycota</taxon>
        <taxon>Pezizomycotina</taxon>
        <taxon>Eurotiomycetes</taxon>
        <taxon>Eurotiomycetidae</taxon>
        <taxon>Eurotiales</taxon>
        <taxon>Aspergillaceae</taxon>
        <taxon>Aspergillus</taxon>
        <taxon>Aspergillus subgen. Circumdati</taxon>
    </lineage>
</organism>
<gene>
    <name evidence="2" type="ORF">BP00DRAFT_462853</name>
</gene>
<name>A0A2V5IFQ2_9EURO</name>
<dbReference type="EMBL" id="KZ825472">
    <property type="protein sequence ID" value="PYI34931.1"/>
    <property type="molecule type" value="Genomic_DNA"/>
</dbReference>
<dbReference type="SUPFAM" id="SSF52047">
    <property type="entry name" value="RNI-like"/>
    <property type="match status" value="1"/>
</dbReference>
<dbReference type="PROSITE" id="PS50181">
    <property type="entry name" value="FBOX"/>
    <property type="match status" value="1"/>
</dbReference>
<dbReference type="AlphaFoldDB" id="A0A2V5IFQ2"/>
<evidence type="ECO:0000259" key="1">
    <source>
        <dbReference type="PROSITE" id="PS50181"/>
    </source>
</evidence>
<keyword evidence="3" id="KW-1185">Reference proteome</keyword>
<dbReference type="SUPFAM" id="SSF81383">
    <property type="entry name" value="F-box domain"/>
    <property type="match status" value="1"/>
</dbReference>
<dbReference type="InterPro" id="IPR036047">
    <property type="entry name" value="F-box-like_dom_sf"/>
</dbReference>
<protein>
    <recommendedName>
        <fullName evidence="1">F-box domain-containing protein</fullName>
    </recommendedName>
</protein>
<sequence>MLDQFPTEIILWILSLLNTDDYTHLVLVCRTYRAEYGLLCGSTNLPVRRFTQAVIQNPPLAHCIRSLELYASHCEGKWRNRPPLAPLTDLQDYSVHQDRWRAPWKSEDAWLALLLVQAKDLKRLRIELPAERVYRLRKNSVHFDRVIHWARDPRLGILARLSHVSLASGPVSVLYRYAEQPVPFRRLITFLRIPSLHELHVRTPCDEPRLALQIGSHLPLTHLDLEQTIAVFPSLPWLLKSCSRLELFTLEVNKWHTRNCHTFPELALLYHHLRRFQSSLRHLNLTFASVGRLLWQEAESPQPSFFGSLREFSNFETVHMRWGNPLPFDGKGAYKSTTPLWEILPQSLRHLFIADYLVYCLQPLCAELESLSLQISDSVPLLRSLYVQFAFAEQESGQRCIKCIDEWVPRRFLELESKGRAQLLDLQIKFGALGVDFRVVEKDEKVPFVQDHAIRKTWFLSEADGSEEEV</sequence>
<proteinExistence type="predicted"/>